<proteinExistence type="predicted"/>
<feature type="compositionally biased region" description="Low complexity" evidence="1">
    <location>
        <begin position="307"/>
        <end position="334"/>
    </location>
</feature>
<sequence>MATAVHMQPPTSRPSMDRPTSFDQPRSRSTPPFSSHHGHYDARSPSPNVQRPHSRTSSNASASSPYNQPFANSYFPAQGQIPNLGVGMHHPQAWTANAIPATAFYPSPMQLHPGQSFQQGFQQSQADFAAWATAYHQMVAASMASGNHINANQNGHQGMMPPQPEYLGGERRRTNSGPSTSTPFSHSQSFYEYNAHNPHAHDSAAQRSGQQPSHSSKPFHAHQRTPSYSSPRENLSISLPRSVSQPSLSPTESRHSPAVSSVASPPQEHHRRTASFESGGPRASVVAPPRVASRTDSFSSDAERTGRSTPTAASRTSSPAPSARVVSSATTKATVVHDRPKAPQPLHSGPIANATNTPNPGAFNRPSPLSQTTTHADSEKMKGGGLKSRLKKVLDKDATTPKKQSTTPSVISKASGNKPVFASPSETSTRSATPPTTPPQLSDLPPPSRPFVSHPQALDSEISLADTERTATGPNDTHGPTGKQKRSLFRMKNMSTDNISLSSTVSSASMMIRKMGSIGKIARRNSLMGISRIFKDKPKDEDAALPEKEGKKKKKKKDKKDKGKAEATPAIVSHATAEPEKTEEEDRALAGLTPAAKLARQHTLRSRAEQAKRANSGSATGEPAWDNNTATRTNGVLPSISSIAGAPAAPTTGQAPEVVHITPGRTSTVVHAVQVSEQEYDSEDDSSDGETVEDVTFQLARARMSDSSAADAEFRDTWGNAWIDKNAVPKKGILKNAVSMENIESAALRQRSNSTAHLPQVQSAHHPMAQPQADADQIDGLHHSATPAAQHDDAKYDPFSASFAPFESPVASADLQFPYSNPSLNTSAPTLSLVSSGKPVTSRSMTAPAKRRLIWAPECAVYSTYDAMTYDRRSEPATCNRLTPELAQAIKQELNAFKLEMPIHPDSRGHTHFFA</sequence>
<feature type="region of interest" description="Disordered" evidence="1">
    <location>
        <begin position="538"/>
        <end position="633"/>
    </location>
</feature>
<dbReference type="EMBL" id="JAODAN010000001">
    <property type="protein sequence ID" value="KAK1926928.1"/>
    <property type="molecule type" value="Genomic_DNA"/>
</dbReference>
<dbReference type="PANTHER" id="PTHR12751">
    <property type="entry name" value="PHOSPHATASE AND ACTIN REGULATOR PHACTR"/>
    <property type="match status" value="1"/>
</dbReference>
<feature type="compositionally biased region" description="Basic and acidic residues" evidence="1">
    <location>
        <begin position="538"/>
        <end position="550"/>
    </location>
</feature>
<dbReference type="AlphaFoldDB" id="A0AAD9FVH4"/>
<feature type="region of interest" description="Disordered" evidence="1">
    <location>
        <begin position="748"/>
        <end position="773"/>
    </location>
</feature>
<dbReference type="GO" id="GO:0030036">
    <property type="term" value="P:actin cytoskeleton organization"/>
    <property type="evidence" value="ECO:0007669"/>
    <property type="project" value="TreeGrafter"/>
</dbReference>
<evidence type="ECO:0000256" key="1">
    <source>
        <dbReference type="SAM" id="MobiDB-lite"/>
    </source>
</evidence>
<feature type="compositionally biased region" description="Polar residues" evidence="1">
    <location>
        <begin position="401"/>
        <end position="415"/>
    </location>
</feature>
<gene>
    <name evidence="2" type="ORF">DB88DRAFT_2821</name>
</gene>
<dbReference type="GO" id="GO:0003779">
    <property type="term" value="F:actin binding"/>
    <property type="evidence" value="ECO:0007669"/>
    <property type="project" value="TreeGrafter"/>
</dbReference>
<reference evidence="2" key="1">
    <citation type="submission" date="2023-02" db="EMBL/GenBank/DDBJ databases">
        <title>Identification and recombinant expression of a fungal hydrolase from Papiliotrema laurentii that hydrolyzes apple cutin and clears colloidal polyester polyurethane.</title>
        <authorList>
            <consortium name="DOE Joint Genome Institute"/>
            <person name="Roman V.A."/>
            <person name="Bojanowski C."/>
            <person name="Crable B.R."/>
            <person name="Wagner D.N."/>
            <person name="Hung C.S."/>
            <person name="Nadeau L.J."/>
            <person name="Schratz L."/>
            <person name="Haridas S."/>
            <person name="Pangilinan J."/>
            <person name="Lipzen A."/>
            <person name="Na H."/>
            <person name="Yan M."/>
            <person name="Ng V."/>
            <person name="Grigoriev I.V."/>
            <person name="Spatafora J.W."/>
            <person name="Barlow D."/>
            <person name="Biffinger J."/>
            <person name="Kelley-Loughnane N."/>
            <person name="Varaljay V.A."/>
            <person name="Crookes-Goodson W.J."/>
        </authorList>
    </citation>
    <scope>NUCLEOTIDE SEQUENCE</scope>
    <source>
        <strain evidence="2">5307AH</strain>
    </source>
</reference>
<evidence type="ECO:0000313" key="2">
    <source>
        <dbReference type="EMBL" id="KAK1926928.1"/>
    </source>
</evidence>
<feature type="compositionally biased region" description="Polar residues" evidence="1">
    <location>
        <begin position="750"/>
        <end position="763"/>
    </location>
</feature>
<dbReference type="PANTHER" id="PTHR12751:SF18">
    <property type="entry name" value="PHOSPHATASE AND ACTIN REGULATOR 1"/>
    <property type="match status" value="1"/>
</dbReference>
<feature type="compositionally biased region" description="Polar residues" evidence="1">
    <location>
        <begin position="205"/>
        <end position="216"/>
    </location>
</feature>
<feature type="compositionally biased region" description="Polar residues" evidence="1">
    <location>
        <begin position="175"/>
        <end position="187"/>
    </location>
</feature>
<feature type="compositionally biased region" description="Polar residues" evidence="1">
    <location>
        <begin position="21"/>
        <end position="33"/>
    </location>
</feature>
<protein>
    <submittedName>
        <fullName evidence="2">Uncharacterized protein</fullName>
    </submittedName>
</protein>
<feature type="region of interest" description="Disordered" evidence="1">
    <location>
        <begin position="200"/>
        <end position="454"/>
    </location>
</feature>
<dbReference type="Proteomes" id="UP001182556">
    <property type="component" value="Unassembled WGS sequence"/>
</dbReference>
<feature type="compositionally biased region" description="Low complexity" evidence="1">
    <location>
        <begin position="55"/>
        <end position="64"/>
    </location>
</feature>
<comment type="caution">
    <text evidence="2">The sequence shown here is derived from an EMBL/GenBank/DDBJ whole genome shotgun (WGS) entry which is preliminary data.</text>
</comment>
<keyword evidence="3" id="KW-1185">Reference proteome</keyword>
<accession>A0AAD9FVH4</accession>
<name>A0AAD9FVH4_PAPLA</name>
<feature type="compositionally biased region" description="Low complexity" evidence="1">
    <location>
        <begin position="423"/>
        <end position="434"/>
    </location>
</feature>
<evidence type="ECO:0000313" key="3">
    <source>
        <dbReference type="Proteomes" id="UP001182556"/>
    </source>
</evidence>
<feature type="region of interest" description="Disordered" evidence="1">
    <location>
        <begin position="149"/>
        <end position="187"/>
    </location>
</feature>
<feature type="compositionally biased region" description="Polar residues" evidence="1">
    <location>
        <begin position="224"/>
        <end position="251"/>
    </location>
</feature>
<feature type="region of interest" description="Disordered" evidence="1">
    <location>
        <begin position="468"/>
        <end position="489"/>
    </location>
</feature>
<feature type="compositionally biased region" description="Low complexity" evidence="1">
    <location>
        <begin position="256"/>
        <end position="266"/>
    </location>
</feature>
<organism evidence="2 3">
    <name type="scientific">Papiliotrema laurentii</name>
    <name type="common">Cryptococcus laurentii</name>
    <dbReference type="NCBI Taxonomy" id="5418"/>
    <lineage>
        <taxon>Eukaryota</taxon>
        <taxon>Fungi</taxon>
        <taxon>Dikarya</taxon>
        <taxon>Basidiomycota</taxon>
        <taxon>Agaricomycotina</taxon>
        <taxon>Tremellomycetes</taxon>
        <taxon>Tremellales</taxon>
        <taxon>Rhynchogastremaceae</taxon>
        <taxon>Papiliotrema</taxon>
    </lineage>
</organism>
<feature type="region of interest" description="Disordered" evidence="1">
    <location>
        <begin position="1"/>
        <end position="65"/>
    </location>
</feature>